<evidence type="ECO:0000313" key="1">
    <source>
        <dbReference type="EMBL" id="BAD44835.1"/>
    </source>
</evidence>
<gene>
    <name evidence="1" type="primary">P0436E04.15</name>
</gene>
<sequence>MERQGAWWWWQLGRLNTEDALVEISTSMTIYFCHGRCDNRRKVLVTELLSSWLVTSIVQATWLPYVESTLDVTWQMTAVDVEHGGSDMECARVLAL</sequence>
<accession>Q658D4</accession>
<protein>
    <submittedName>
        <fullName evidence="1">Uncharacterized protein</fullName>
    </submittedName>
</protein>
<dbReference type="EMBL" id="AP002818">
    <property type="protein sequence ID" value="BAD44835.1"/>
    <property type="molecule type" value="Genomic_DNA"/>
</dbReference>
<proteinExistence type="predicted"/>
<reference evidence="1" key="1">
    <citation type="journal article" date="2002" name="Nature">
        <title>The genome sequence and structure of rice chromosome 1.</title>
        <authorList>
            <person name="Sasaki T."/>
            <person name="Matsumoto T."/>
            <person name="Yamamoto K."/>
            <person name="Sakata K."/>
            <person name="Baba T."/>
            <person name="Katayose Y."/>
            <person name="Wu J."/>
            <person name="Niimura Y."/>
            <person name="Cheng Z."/>
            <person name="Nagamura Y."/>
            <person name="Antonio B.A."/>
            <person name="Kanamori H."/>
            <person name="Hosokawa S."/>
            <person name="Masukawa M."/>
            <person name="Arikawa K."/>
            <person name="Chiden Y."/>
            <person name="Hayashi M."/>
            <person name="Okamoto M."/>
            <person name="Ando T."/>
            <person name="Aoki H."/>
            <person name="Arita K."/>
            <person name="Hamada M."/>
            <person name="Harada C."/>
            <person name="Hijishita S."/>
            <person name="Honda M."/>
            <person name="Ichikawa Y."/>
            <person name="Idonuma A."/>
            <person name="Iijima M."/>
            <person name="Ikeda M."/>
            <person name="Ikeno M."/>
            <person name="Itoh S."/>
            <person name="Itoh T."/>
            <person name="Itoh Y."/>
            <person name="Itoh Y."/>
            <person name="Iwabuchi A."/>
            <person name="Kamiya K."/>
            <person name="Karasawa W."/>
            <person name="Katagiri S."/>
            <person name="Kikuta A."/>
            <person name="Kobayashi N."/>
            <person name="Kono I."/>
            <person name="Machita K."/>
            <person name="Maehara T."/>
            <person name="Mizuno H."/>
            <person name="Mizubayashi T."/>
            <person name="Mukai Y."/>
            <person name="Nagasaki H."/>
            <person name="Nakashima M."/>
            <person name="Nakama Y."/>
            <person name="Nakamichi Y."/>
            <person name="Nakamura M."/>
            <person name="Namiki N."/>
            <person name="Negishi M."/>
            <person name="Ohta I."/>
            <person name="Ono N."/>
            <person name="Saji S."/>
            <person name="Sakai K."/>
            <person name="Shibata M."/>
            <person name="Shimokawa T."/>
            <person name="Shomura A."/>
            <person name="Song J."/>
            <person name="Takazaki Y."/>
            <person name="Terasawa K."/>
            <person name="Tsuji K."/>
            <person name="Waki K."/>
            <person name="Yamagata H."/>
            <person name="Yamane H."/>
            <person name="Yoshiki S."/>
            <person name="Yoshihara R."/>
            <person name="Yukawa K."/>
            <person name="Zhong H."/>
            <person name="Iwama H."/>
            <person name="Endo T."/>
            <person name="Ito H."/>
            <person name="Hahn J.H."/>
            <person name="Kim H.I."/>
            <person name="Eun M.Y."/>
            <person name="Yano M."/>
            <person name="Jiang J."/>
            <person name="Gojobori T."/>
        </authorList>
    </citation>
    <scope>NUCLEOTIDE SEQUENCE [LARGE SCALE GENOMIC DNA]</scope>
</reference>
<dbReference type="AlphaFoldDB" id="Q658D4"/>
<dbReference type="Proteomes" id="UP000817658">
    <property type="component" value="Chromosome 1"/>
</dbReference>
<name>Q658D4_ORYSJ</name>
<organism evidence="1">
    <name type="scientific">Oryza sativa subsp. japonica</name>
    <name type="common">Rice</name>
    <dbReference type="NCBI Taxonomy" id="39947"/>
    <lineage>
        <taxon>Eukaryota</taxon>
        <taxon>Viridiplantae</taxon>
        <taxon>Streptophyta</taxon>
        <taxon>Embryophyta</taxon>
        <taxon>Tracheophyta</taxon>
        <taxon>Spermatophyta</taxon>
        <taxon>Magnoliopsida</taxon>
        <taxon>Liliopsida</taxon>
        <taxon>Poales</taxon>
        <taxon>Poaceae</taxon>
        <taxon>BOP clade</taxon>
        <taxon>Oryzoideae</taxon>
        <taxon>Oryzeae</taxon>
        <taxon>Oryzinae</taxon>
        <taxon>Oryza</taxon>
        <taxon>Oryza sativa</taxon>
    </lineage>
</organism>